<dbReference type="InterPro" id="IPR036291">
    <property type="entry name" value="NAD(P)-bd_dom_sf"/>
</dbReference>
<dbReference type="PANTHER" id="PTHR10491:SF4">
    <property type="entry name" value="METHIONINE ADENOSYLTRANSFERASE 2 SUBUNIT BETA"/>
    <property type="match status" value="1"/>
</dbReference>
<dbReference type="NCBIfam" id="TIGR01214">
    <property type="entry name" value="rmlD"/>
    <property type="match status" value="1"/>
</dbReference>
<comment type="similarity">
    <text evidence="1 2">Belongs to the dTDP-4-dehydrorhamnose reductase family.</text>
</comment>
<evidence type="ECO:0000313" key="4">
    <source>
        <dbReference type="EMBL" id="SDK58086.1"/>
    </source>
</evidence>
<comment type="pathway">
    <text evidence="2">Carbohydrate biosynthesis; dTDP-L-rhamnose biosynthesis.</text>
</comment>
<dbReference type="CDD" id="cd05254">
    <property type="entry name" value="dTDP_HR_like_SDR_e"/>
    <property type="match status" value="1"/>
</dbReference>
<dbReference type="OrthoDB" id="9803892at2"/>
<feature type="domain" description="RmlD-like substrate binding" evidence="3">
    <location>
        <begin position="6"/>
        <end position="294"/>
    </location>
</feature>
<dbReference type="EMBL" id="FNFM01000009">
    <property type="protein sequence ID" value="SDK58086.1"/>
    <property type="molecule type" value="Genomic_DNA"/>
</dbReference>
<gene>
    <name evidence="4" type="ORF">SAMN04487820_109215</name>
</gene>
<dbReference type="Pfam" id="PF04321">
    <property type="entry name" value="RmlD_sub_bind"/>
    <property type="match status" value="1"/>
</dbReference>
<sequence length="303" mass="31984">MPPSALLIPGGRGQLGADLAAARGAAGLVHAPGSAELDITDSGMLTDAVDSFADAASDAGLRPVVINLAAYTAVDDAESDRATAERVNTRGPAELAGLCRERGMPLLHVSTDYVFAGDAVEPYEPTDETGPRSVYGSTKLAGEQAVLAAHSRAWVVRTAWLYGARGANFVSAMARLCAERETVSVAEDQIGSPTWTADLAGGLLELADSVARRDEPAARVLHCTNTGSVSRYEFARAIFEELGADPDRVRPVATADVPRPAPRPAYSVLSDRQWAEGGLTPLRHWREALRVAFERHGAVWGAS</sequence>
<protein>
    <recommendedName>
        <fullName evidence="2">dTDP-4-dehydrorhamnose reductase</fullName>
        <ecNumber evidence="2">1.1.1.133</ecNumber>
    </recommendedName>
</protein>
<dbReference type="SUPFAM" id="SSF51735">
    <property type="entry name" value="NAD(P)-binding Rossmann-fold domains"/>
    <property type="match status" value="1"/>
</dbReference>
<name>A0A1G9D2C0_ACTMZ</name>
<dbReference type="PANTHER" id="PTHR10491">
    <property type="entry name" value="DTDP-4-DEHYDRORHAMNOSE REDUCTASE"/>
    <property type="match status" value="1"/>
</dbReference>
<keyword evidence="5" id="KW-1185">Reference proteome</keyword>
<dbReference type="UniPathway" id="UPA00124"/>
<reference evidence="5" key="1">
    <citation type="submission" date="2016-10" db="EMBL/GenBank/DDBJ databases">
        <authorList>
            <person name="Varghese N."/>
            <person name="Submissions S."/>
        </authorList>
    </citation>
    <scope>NUCLEOTIDE SEQUENCE [LARGE SCALE GENOMIC DNA]</scope>
    <source>
        <strain evidence="5">DSM 45460</strain>
    </source>
</reference>
<comment type="function">
    <text evidence="2">Catalyzes the reduction of dTDP-6-deoxy-L-lyxo-4-hexulose to yield dTDP-L-rhamnose.</text>
</comment>
<evidence type="ECO:0000259" key="3">
    <source>
        <dbReference type="Pfam" id="PF04321"/>
    </source>
</evidence>
<dbReference type="Gene3D" id="3.90.25.10">
    <property type="entry name" value="UDP-galactose 4-epimerase, domain 1"/>
    <property type="match status" value="1"/>
</dbReference>
<dbReference type="Proteomes" id="UP000199213">
    <property type="component" value="Unassembled WGS sequence"/>
</dbReference>
<keyword evidence="2" id="KW-0521">NADP</keyword>
<organism evidence="4 5">
    <name type="scientific">Actinopolyspora mzabensis</name>
    <dbReference type="NCBI Taxonomy" id="995066"/>
    <lineage>
        <taxon>Bacteria</taxon>
        <taxon>Bacillati</taxon>
        <taxon>Actinomycetota</taxon>
        <taxon>Actinomycetes</taxon>
        <taxon>Actinopolysporales</taxon>
        <taxon>Actinopolysporaceae</taxon>
        <taxon>Actinopolyspora</taxon>
    </lineage>
</organism>
<evidence type="ECO:0000256" key="2">
    <source>
        <dbReference type="RuleBase" id="RU364082"/>
    </source>
</evidence>
<evidence type="ECO:0000313" key="5">
    <source>
        <dbReference type="Proteomes" id="UP000199213"/>
    </source>
</evidence>
<evidence type="ECO:0000256" key="1">
    <source>
        <dbReference type="ARBA" id="ARBA00010944"/>
    </source>
</evidence>
<accession>A0A1G9D2C0</accession>
<dbReference type="EC" id="1.1.1.133" evidence="2"/>
<keyword evidence="2" id="KW-0560">Oxidoreductase</keyword>
<dbReference type="GO" id="GO:0005829">
    <property type="term" value="C:cytosol"/>
    <property type="evidence" value="ECO:0007669"/>
    <property type="project" value="TreeGrafter"/>
</dbReference>
<proteinExistence type="inferred from homology"/>
<dbReference type="GO" id="GO:0008831">
    <property type="term" value="F:dTDP-4-dehydrorhamnose reductase activity"/>
    <property type="evidence" value="ECO:0007669"/>
    <property type="project" value="UniProtKB-EC"/>
</dbReference>
<dbReference type="GO" id="GO:0019305">
    <property type="term" value="P:dTDP-rhamnose biosynthetic process"/>
    <property type="evidence" value="ECO:0007669"/>
    <property type="project" value="UniProtKB-UniPathway"/>
</dbReference>
<dbReference type="InterPro" id="IPR005913">
    <property type="entry name" value="dTDP_dehydrorham_reduct"/>
</dbReference>
<dbReference type="AlphaFoldDB" id="A0A1G9D2C0"/>
<dbReference type="RefSeq" id="WP_092629519.1">
    <property type="nucleotide sequence ID" value="NZ_FNFM01000009.1"/>
</dbReference>
<dbReference type="InterPro" id="IPR029903">
    <property type="entry name" value="RmlD-like-bd"/>
</dbReference>
<dbReference type="Gene3D" id="3.40.50.720">
    <property type="entry name" value="NAD(P)-binding Rossmann-like Domain"/>
    <property type="match status" value="1"/>
</dbReference>